<dbReference type="Pfam" id="PF02635">
    <property type="entry name" value="DsrE"/>
    <property type="match status" value="1"/>
</dbReference>
<dbReference type="Proteomes" id="UP000219329">
    <property type="component" value="Unassembled WGS sequence"/>
</dbReference>
<accession>A0A2A5WG31</accession>
<dbReference type="PANTHER" id="PTHR38780">
    <property type="entry name" value="PROTEIN TUSC"/>
    <property type="match status" value="1"/>
</dbReference>
<protein>
    <submittedName>
        <fullName evidence="2">Sulfurtransferase complex subunit TusC</fullName>
    </submittedName>
</protein>
<evidence type="ECO:0000256" key="1">
    <source>
        <dbReference type="ARBA" id="ARBA00005996"/>
    </source>
</evidence>
<evidence type="ECO:0000313" key="3">
    <source>
        <dbReference type="Proteomes" id="UP000219329"/>
    </source>
</evidence>
<keyword evidence="2" id="KW-0808">Transferase</keyword>
<organism evidence="2 3">
    <name type="scientific">OM182 bacterium MED-G28</name>
    <dbReference type="NCBI Taxonomy" id="1986256"/>
    <lineage>
        <taxon>Bacteria</taxon>
        <taxon>Pseudomonadati</taxon>
        <taxon>Pseudomonadota</taxon>
        <taxon>Gammaproteobacteria</taxon>
        <taxon>OMG group</taxon>
        <taxon>OM182 clade</taxon>
    </lineage>
</organism>
<dbReference type="InterPro" id="IPR017462">
    <property type="entry name" value="Sulphur_relay_TusC/DsrF"/>
</dbReference>
<dbReference type="SUPFAM" id="SSF75169">
    <property type="entry name" value="DsrEFH-like"/>
    <property type="match status" value="1"/>
</dbReference>
<evidence type="ECO:0000313" key="2">
    <source>
        <dbReference type="EMBL" id="PDH35207.1"/>
    </source>
</evidence>
<dbReference type="PANTHER" id="PTHR38780:SF1">
    <property type="entry name" value="PROTEIN TUSC"/>
    <property type="match status" value="1"/>
</dbReference>
<dbReference type="AlphaFoldDB" id="A0A2A5WG31"/>
<gene>
    <name evidence="2" type="primary">tusC</name>
    <name evidence="2" type="ORF">CNF02_00320</name>
</gene>
<sequence>MNATQKQTFTFISRTAPYGSNRPQLCLDTALAAAVFEQQVNYLFMEDGVYQLLKNQDAEAIHTKTIGRILETLNLYGIESIYVCKESLESRGLLLGDLVIESKLTNANELKTLLNSSDTVINL</sequence>
<comment type="caution">
    <text evidence="2">The sequence shown here is derived from an EMBL/GenBank/DDBJ whole genome shotgun (WGS) entry which is preliminary data.</text>
</comment>
<dbReference type="InterPro" id="IPR003787">
    <property type="entry name" value="Sulphur_relay_DsrE/F-like"/>
</dbReference>
<dbReference type="EMBL" id="NTJZ01000001">
    <property type="protein sequence ID" value="PDH35207.1"/>
    <property type="molecule type" value="Genomic_DNA"/>
</dbReference>
<reference evidence="2 3" key="1">
    <citation type="submission" date="2017-08" db="EMBL/GenBank/DDBJ databases">
        <title>Fine stratification of microbial communities through a metagenomic profile of the photic zone.</title>
        <authorList>
            <person name="Haro-Moreno J.M."/>
            <person name="Lopez-Perez M."/>
            <person name="De La Torre J."/>
            <person name="Picazo A."/>
            <person name="Camacho A."/>
            <person name="Rodriguez-Valera F."/>
        </authorList>
    </citation>
    <scope>NUCLEOTIDE SEQUENCE [LARGE SCALE GENOMIC DNA]</scope>
    <source>
        <strain evidence="2">MED-G28</strain>
    </source>
</reference>
<dbReference type="GO" id="GO:0016740">
    <property type="term" value="F:transferase activity"/>
    <property type="evidence" value="ECO:0007669"/>
    <property type="project" value="UniProtKB-KW"/>
</dbReference>
<comment type="similarity">
    <text evidence="1">Belongs to the DsrF/TusC family.</text>
</comment>
<dbReference type="NCBIfam" id="TIGR03010">
    <property type="entry name" value="sulf_tusC_dsrF"/>
    <property type="match status" value="1"/>
</dbReference>
<dbReference type="InterPro" id="IPR027396">
    <property type="entry name" value="DsrEFH-like"/>
</dbReference>
<dbReference type="Gene3D" id="3.40.1260.10">
    <property type="entry name" value="DsrEFH-like"/>
    <property type="match status" value="1"/>
</dbReference>
<dbReference type="NCBIfam" id="NF001238">
    <property type="entry name" value="PRK00211.1"/>
    <property type="match status" value="1"/>
</dbReference>
<proteinExistence type="inferred from homology"/>
<name>A0A2A5WG31_9GAMM</name>